<protein>
    <submittedName>
        <fullName evidence="1">Uncharacterized protein</fullName>
    </submittedName>
</protein>
<dbReference type="RefSeq" id="WP_114031614.1">
    <property type="nucleotide sequence ID" value="NZ_QOIL01000016.1"/>
</dbReference>
<keyword evidence="2" id="KW-1185">Reference proteome</keyword>
<comment type="caution">
    <text evidence="1">The sequence shown here is derived from an EMBL/GenBank/DDBJ whole genome shotgun (WGS) entry which is preliminary data.</text>
</comment>
<dbReference type="EMBL" id="QOIL01000016">
    <property type="protein sequence ID" value="RCG27275.1"/>
    <property type="molecule type" value="Genomic_DNA"/>
</dbReference>
<dbReference type="Proteomes" id="UP000253094">
    <property type="component" value="Unassembled WGS sequence"/>
</dbReference>
<sequence length="340" mass="37698">MALSVVVADDLGDVGADELYELDANVGALGCRGRLVQHSDDPRWEPRYVIVRDGSRLCAAVPVFLGLGTEWSDQIHSPKEWGLDESPIQAKSALVGGRLEIRGSLRCVDEPEVFRSVLDGCASISELDGRELFLGYLDERQQRLAEAIFGPMEWLVEYDDFVYPEEIVLGSLADVPRNVRQTIRHGERQIAEHQIKAETVPWQEYRGTACALIAEHNKRMGMVDHPALVRYRMDQWDECDEVSVSVVHATAGGEEGAAEGAVTLLTYRDELEVYEVGLPGEDGPGRRALYACLTFHEPRRIAQSLGVKTVRAGLDAGRPKRLRGAQAVTRRCGRALRPPL</sequence>
<organism evidence="1 2">
    <name type="scientific">Sphaerisporangium album</name>
    <dbReference type="NCBI Taxonomy" id="509200"/>
    <lineage>
        <taxon>Bacteria</taxon>
        <taxon>Bacillati</taxon>
        <taxon>Actinomycetota</taxon>
        <taxon>Actinomycetes</taxon>
        <taxon>Streptosporangiales</taxon>
        <taxon>Streptosporangiaceae</taxon>
        <taxon>Sphaerisporangium</taxon>
    </lineage>
</organism>
<accession>A0A367FC58</accession>
<name>A0A367FC58_9ACTN</name>
<reference evidence="1 2" key="1">
    <citation type="submission" date="2018-06" db="EMBL/GenBank/DDBJ databases">
        <title>Sphaerisporangium craniellae sp. nov., isolated from a marine sponge in the South China Sea.</title>
        <authorList>
            <person name="Li L."/>
        </authorList>
    </citation>
    <scope>NUCLEOTIDE SEQUENCE [LARGE SCALE GENOMIC DNA]</scope>
    <source>
        <strain evidence="1 2">CCTCC AA 208026</strain>
    </source>
</reference>
<evidence type="ECO:0000313" key="1">
    <source>
        <dbReference type="EMBL" id="RCG27275.1"/>
    </source>
</evidence>
<dbReference type="AlphaFoldDB" id="A0A367FC58"/>
<proteinExistence type="predicted"/>
<evidence type="ECO:0000313" key="2">
    <source>
        <dbReference type="Proteomes" id="UP000253094"/>
    </source>
</evidence>
<dbReference type="OrthoDB" id="3521359at2"/>
<gene>
    <name evidence="1" type="ORF">DQ384_26540</name>
</gene>